<evidence type="ECO:0000313" key="15">
    <source>
        <dbReference type="EMBL" id="KAJ8949142.1"/>
    </source>
</evidence>
<keyword evidence="5" id="KW-0479">Metal-binding</keyword>
<dbReference type="InterPro" id="IPR001965">
    <property type="entry name" value="Znf_PHD"/>
</dbReference>
<keyword evidence="9" id="KW-0156">Chromatin regulator</keyword>
<organism evidence="15 16">
    <name type="scientific">Aromia moschata</name>
    <dbReference type="NCBI Taxonomy" id="1265417"/>
    <lineage>
        <taxon>Eukaryota</taxon>
        <taxon>Metazoa</taxon>
        <taxon>Ecdysozoa</taxon>
        <taxon>Arthropoda</taxon>
        <taxon>Hexapoda</taxon>
        <taxon>Insecta</taxon>
        <taxon>Pterygota</taxon>
        <taxon>Neoptera</taxon>
        <taxon>Endopterygota</taxon>
        <taxon>Coleoptera</taxon>
        <taxon>Polyphaga</taxon>
        <taxon>Cucujiformia</taxon>
        <taxon>Chrysomeloidea</taxon>
        <taxon>Cerambycidae</taxon>
        <taxon>Cerambycinae</taxon>
        <taxon>Callichromatini</taxon>
        <taxon>Aromia</taxon>
    </lineage>
</organism>
<evidence type="ECO:0000256" key="5">
    <source>
        <dbReference type="ARBA" id="ARBA00022723"/>
    </source>
</evidence>
<dbReference type="InterPro" id="IPR003888">
    <property type="entry name" value="FYrich_N"/>
</dbReference>
<dbReference type="PANTHER" id="PTHR45838">
    <property type="entry name" value="HISTONE-LYSINE-N-METHYLTRANSFERASE 2 KMT2 FAMILY MEMBER"/>
    <property type="match status" value="1"/>
</dbReference>
<evidence type="ECO:0000313" key="16">
    <source>
        <dbReference type="Proteomes" id="UP001162162"/>
    </source>
</evidence>
<dbReference type="Pfam" id="PF05964">
    <property type="entry name" value="FYRN"/>
    <property type="match status" value="1"/>
</dbReference>
<evidence type="ECO:0000256" key="10">
    <source>
        <dbReference type="ARBA" id="ARBA00023015"/>
    </source>
</evidence>
<evidence type="ECO:0000256" key="1">
    <source>
        <dbReference type="ARBA" id="ARBA00004123"/>
    </source>
</evidence>
<dbReference type="Pfam" id="PF13771">
    <property type="entry name" value="zf-HC5HC2H"/>
    <property type="match status" value="1"/>
</dbReference>
<dbReference type="GO" id="GO:0045893">
    <property type="term" value="P:positive regulation of DNA-templated transcription"/>
    <property type="evidence" value="ECO:0007669"/>
    <property type="project" value="TreeGrafter"/>
</dbReference>
<dbReference type="SMART" id="SM00541">
    <property type="entry name" value="FYRN"/>
    <property type="match status" value="1"/>
</dbReference>
<protein>
    <recommendedName>
        <fullName evidence="14">PHD-type domain-containing protein</fullName>
    </recommendedName>
</protein>
<evidence type="ECO:0000256" key="13">
    <source>
        <dbReference type="SAM" id="MobiDB-lite"/>
    </source>
</evidence>
<evidence type="ECO:0000256" key="3">
    <source>
        <dbReference type="ARBA" id="ARBA00022679"/>
    </source>
</evidence>
<dbReference type="InterPro" id="IPR013083">
    <property type="entry name" value="Znf_RING/FYVE/PHD"/>
</dbReference>
<evidence type="ECO:0000256" key="4">
    <source>
        <dbReference type="ARBA" id="ARBA00022691"/>
    </source>
</evidence>
<dbReference type="AlphaFoldDB" id="A0AAV8YD76"/>
<reference evidence="15" key="1">
    <citation type="journal article" date="2023" name="Insect Mol. Biol.">
        <title>Genome sequencing provides insights into the evolution of gene families encoding plant cell wall-degrading enzymes in longhorned beetles.</title>
        <authorList>
            <person name="Shin N.R."/>
            <person name="Okamura Y."/>
            <person name="Kirsch R."/>
            <person name="Pauchet Y."/>
        </authorList>
    </citation>
    <scope>NUCLEOTIDE SEQUENCE</scope>
    <source>
        <strain evidence="15">AMC_N1</strain>
    </source>
</reference>
<keyword evidence="7" id="KW-0863">Zinc-finger</keyword>
<evidence type="ECO:0000256" key="9">
    <source>
        <dbReference type="ARBA" id="ARBA00022853"/>
    </source>
</evidence>
<dbReference type="GO" id="GO:0032259">
    <property type="term" value="P:methylation"/>
    <property type="evidence" value="ECO:0007669"/>
    <property type="project" value="UniProtKB-KW"/>
</dbReference>
<dbReference type="SMART" id="SM00249">
    <property type="entry name" value="PHD"/>
    <property type="match status" value="1"/>
</dbReference>
<keyword evidence="4" id="KW-0949">S-adenosyl-L-methionine</keyword>
<dbReference type="InterPro" id="IPR034732">
    <property type="entry name" value="EPHD"/>
</dbReference>
<dbReference type="PANTHER" id="PTHR45838:SF4">
    <property type="entry name" value="HISTONE-LYSINE N-METHYLTRANSFERASE TRITHORAX"/>
    <property type="match status" value="1"/>
</dbReference>
<accession>A0AAV8YD76</accession>
<evidence type="ECO:0000256" key="11">
    <source>
        <dbReference type="ARBA" id="ARBA00023163"/>
    </source>
</evidence>
<sequence length="490" mass="55678">MEEALTATKSEQLLKIYQNIFHDIFPWFVQQADEEVSRIMKNPVNDESQIVSGSEEHETDITPQIVDTRACGFCKGLGDGPSHKESRLLYCGQNEWVHANCALWSSEVYEEVDGSLQNVQSALNRGRPIRCTQCKQKGASVGCCYKGCHETYHFGCARTAKLNFMHDKTVYCSTHETTKKSSPIIVDKDFEICRSVYVELDQKKRKFCDIDKVNFMVGSLYVKNLGRIDPLVSDGVDAIVPMGFVCSRLFWSTVEPWKLVPYNITTSVQNYNNNVLTVDKNFTIDHTLEKTEVDRIMRELNAWQKDVDKKNSDMEYEDDEEQQNGADILSPELTDAILEELPHDLLDGISVQDIFPKFSYDDLINVDYKSELNNLENIAEGYRRQDIEEDIDLDLKSNKELRRSKSDVMSSNKPRPSQRSCSLTLSCKLDSSLTPAIKKRKMAAARENNMIYHLLQVDGNCDDSSSSECGSPTGLPETDPWGNFTSPKNQ</sequence>
<keyword evidence="10" id="KW-0805">Transcription regulation</keyword>
<dbReference type="PROSITE" id="PS51542">
    <property type="entry name" value="FYRN"/>
    <property type="match status" value="1"/>
</dbReference>
<evidence type="ECO:0000259" key="14">
    <source>
        <dbReference type="PROSITE" id="PS51805"/>
    </source>
</evidence>
<dbReference type="GO" id="GO:0005700">
    <property type="term" value="C:polytene chromosome"/>
    <property type="evidence" value="ECO:0007669"/>
    <property type="project" value="UniProtKB-ARBA"/>
</dbReference>
<gene>
    <name evidence="15" type="ORF">NQ318_012890</name>
</gene>
<keyword evidence="3" id="KW-0808">Transferase</keyword>
<feature type="region of interest" description="Disordered" evidence="13">
    <location>
        <begin position="462"/>
        <end position="490"/>
    </location>
</feature>
<keyword evidence="2" id="KW-0489">Methyltransferase</keyword>
<dbReference type="PROSITE" id="PS51805">
    <property type="entry name" value="EPHD"/>
    <property type="match status" value="1"/>
</dbReference>
<dbReference type="EMBL" id="JAPWTK010000123">
    <property type="protein sequence ID" value="KAJ8949142.1"/>
    <property type="molecule type" value="Genomic_DNA"/>
</dbReference>
<dbReference type="GO" id="GO:0042800">
    <property type="term" value="F:histone H3K4 methyltransferase activity"/>
    <property type="evidence" value="ECO:0007669"/>
    <property type="project" value="TreeGrafter"/>
</dbReference>
<evidence type="ECO:0000256" key="6">
    <source>
        <dbReference type="ARBA" id="ARBA00022737"/>
    </source>
</evidence>
<keyword evidence="11" id="KW-0804">Transcription</keyword>
<evidence type="ECO:0000256" key="7">
    <source>
        <dbReference type="ARBA" id="ARBA00022771"/>
    </source>
</evidence>
<keyword evidence="12" id="KW-0539">Nucleus</keyword>
<evidence type="ECO:0000256" key="12">
    <source>
        <dbReference type="ARBA" id="ARBA00023242"/>
    </source>
</evidence>
<evidence type="ECO:0000256" key="8">
    <source>
        <dbReference type="ARBA" id="ARBA00022833"/>
    </source>
</evidence>
<dbReference type="FunFam" id="3.30.40.10:FF:000002">
    <property type="entry name" value="Histone-lysine N-methyltransferase"/>
    <property type="match status" value="1"/>
</dbReference>
<evidence type="ECO:0000256" key="2">
    <source>
        <dbReference type="ARBA" id="ARBA00022603"/>
    </source>
</evidence>
<comment type="subcellular location">
    <subcellularLocation>
        <location evidence="1">Nucleus</location>
    </subcellularLocation>
</comment>
<name>A0AAV8YD76_9CUCU</name>
<keyword evidence="6" id="KW-0677">Repeat</keyword>
<dbReference type="Gene3D" id="3.30.160.360">
    <property type="match status" value="1"/>
</dbReference>
<dbReference type="Proteomes" id="UP001162162">
    <property type="component" value="Unassembled WGS sequence"/>
</dbReference>
<dbReference type="GO" id="GO:0008270">
    <property type="term" value="F:zinc ion binding"/>
    <property type="evidence" value="ECO:0007669"/>
    <property type="project" value="UniProtKB-KW"/>
</dbReference>
<proteinExistence type="predicted"/>
<comment type="caution">
    <text evidence="15">The sequence shown here is derived from an EMBL/GenBank/DDBJ whole genome shotgun (WGS) entry which is preliminary data.</text>
</comment>
<dbReference type="GO" id="GO:0035097">
    <property type="term" value="C:histone methyltransferase complex"/>
    <property type="evidence" value="ECO:0007669"/>
    <property type="project" value="TreeGrafter"/>
</dbReference>
<dbReference type="Gene3D" id="3.30.40.10">
    <property type="entry name" value="Zinc/RING finger domain, C3HC4 (zinc finger)"/>
    <property type="match status" value="1"/>
</dbReference>
<feature type="domain" description="PHD-type" evidence="14">
    <location>
        <begin position="68"/>
        <end position="176"/>
    </location>
</feature>
<keyword evidence="8" id="KW-0862">Zinc</keyword>
<dbReference type="GO" id="GO:0098687">
    <property type="term" value="C:chromosomal region"/>
    <property type="evidence" value="ECO:0007669"/>
    <property type="project" value="UniProtKB-ARBA"/>
</dbReference>
<keyword evidence="16" id="KW-1185">Reference proteome</keyword>